<protein>
    <submittedName>
        <fullName evidence="1">Uncharacterized protein</fullName>
    </submittedName>
</protein>
<evidence type="ECO:0000313" key="1">
    <source>
        <dbReference type="EMBL" id="CEK83673.1"/>
    </source>
</evidence>
<proteinExistence type="predicted"/>
<organism evidence="1">
    <name type="scientific">Arion vulgaris</name>
    <dbReference type="NCBI Taxonomy" id="1028688"/>
    <lineage>
        <taxon>Eukaryota</taxon>
        <taxon>Metazoa</taxon>
        <taxon>Spiralia</taxon>
        <taxon>Lophotrochozoa</taxon>
        <taxon>Mollusca</taxon>
        <taxon>Gastropoda</taxon>
        <taxon>Heterobranchia</taxon>
        <taxon>Euthyneura</taxon>
        <taxon>Panpulmonata</taxon>
        <taxon>Eupulmonata</taxon>
        <taxon>Stylommatophora</taxon>
        <taxon>Helicina</taxon>
        <taxon>Arionoidea</taxon>
        <taxon>Arionidae</taxon>
        <taxon>Arion</taxon>
    </lineage>
</organism>
<feature type="non-terminal residue" evidence="1">
    <location>
        <position position="1"/>
    </location>
</feature>
<gene>
    <name evidence="1" type="primary">ORF138451</name>
</gene>
<dbReference type="AlphaFoldDB" id="A0A0B7AS27"/>
<reference evidence="1" key="1">
    <citation type="submission" date="2014-12" db="EMBL/GenBank/DDBJ databases">
        <title>Insight into the proteome of Arion vulgaris.</title>
        <authorList>
            <person name="Aradska J."/>
            <person name="Bulat T."/>
            <person name="Smidak R."/>
            <person name="Sarate P."/>
            <person name="Gangsoo J."/>
            <person name="Sialana F."/>
            <person name="Bilban M."/>
            <person name="Lubec G."/>
        </authorList>
    </citation>
    <scope>NUCLEOTIDE SEQUENCE</scope>
    <source>
        <tissue evidence="1">Skin</tissue>
    </source>
</reference>
<name>A0A0B7AS27_9EUPU</name>
<accession>A0A0B7AS27</accession>
<sequence length="60" mass="6552">RSLSSKGYKGPKSLTIVNDKITKYGSLIGSNMADKLTKICDSLWQLKVVLSNLDFVTCGD</sequence>
<dbReference type="EMBL" id="HACG01036808">
    <property type="protein sequence ID" value="CEK83673.1"/>
    <property type="molecule type" value="Transcribed_RNA"/>
</dbReference>